<accession>A0A4R8QFP7</accession>
<proteinExistence type="predicted"/>
<protein>
    <submittedName>
        <fullName evidence="1">Uncharacterized protein</fullName>
    </submittedName>
</protein>
<name>A0A4R8QFP7_COLTR</name>
<evidence type="ECO:0000313" key="2">
    <source>
        <dbReference type="Proteomes" id="UP000295703"/>
    </source>
</evidence>
<evidence type="ECO:0000313" key="1">
    <source>
        <dbReference type="EMBL" id="TDZ37657.1"/>
    </source>
</evidence>
<sequence length="191" mass="20945">MAHGAPALDPESAHCRCAPQGKAERPTFATWSGDQPGGLAISEASLLGDCLLLGTFEGEGPLNKISARVRQPMEGSFPRLSRGAFPGIPQVAAQSFALRETKACGTEQERVLHHTKYCLRHCWPSEQFLHTKLWEKNIECHVKPWSSLTTPPLDEPSCVGADCETDARNCACHFCAPRPRGFAVFMAIWDE</sequence>
<organism evidence="1 2">
    <name type="scientific">Colletotrichum trifolii</name>
    <dbReference type="NCBI Taxonomy" id="5466"/>
    <lineage>
        <taxon>Eukaryota</taxon>
        <taxon>Fungi</taxon>
        <taxon>Dikarya</taxon>
        <taxon>Ascomycota</taxon>
        <taxon>Pezizomycotina</taxon>
        <taxon>Sordariomycetes</taxon>
        <taxon>Hypocreomycetidae</taxon>
        <taxon>Glomerellales</taxon>
        <taxon>Glomerellaceae</taxon>
        <taxon>Colletotrichum</taxon>
        <taxon>Colletotrichum orbiculare species complex</taxon>
    </lineage>
</organism>
<keyword evidence="2" id="KW-1185">Reference proteome</keyword>
<comment type="caution">
    <text evidence="1">The sequence shown here is derived from an EMBL/GenBank/DDBJ whole genome shotgun (WGS) entry which is preliminary data.</text>
</comment>
<reference evidence="1 2" key="1">
    <citation type="submission" date="2018-12" db="EMBL/GenBank/DDBJ databases">
        <title>Genome sequence and assembly of Colletotrichum trifolii.</title>
        <authorList>
            <person name="Gan P."/>
            <person name="Shirasu K."/>
        </authorList>
    </citation>
    <scope>NUCLEOTIDE SEQUENCE [LARGE SCALE GENOMIC DNA]</scope>
    <source>
        <strain evidence="1 2">543-2</strain>
    </source>
</reference>
<dbReference type="Proteomes" id="UP000295703">
    <property type="component" value="Unassembled WGS sequence"/>
</dbReference>
<dbReference type="EMBL" id="RYZW01000218">
    <property type="protein sequence ID" value="TDZ37657.1"/>
    <property type="molecule type" value="Genomic_DNA"/>
</dbReference>
<dbReference type="AlphaFoldDB" id="A0A4R8QFP7"/>
<gene>
    <name evidence="1" type="ORF">CTRI78_v011046</name>
</gene>